<dbReference type="EMBL" id="CP004145">
    <property type="protein sequence ID" value="AGO60547.1"/>
    <property type="molecule type" value="Genomic_DNA"/>
</dbReference>
<reference evidence="1 2" key="1">
    <citation type="journal article" date="2007" name="Proc. Natl. Acad. Sci. U.S.A.">
        <title>Genome dynamics in a natural archaeal population.</title>
        <authorList>
            <person name="Allen E.E."/>
            <person name="Tyson G.W."/>
            <person name="Whitaker R.J."/>
            <person name="Detter J.C."/>
            <person name="Richardson P.M."/>
            <person name="Banfield J.F."/>
        </authorList>
    </citation>
    <scope>NUCLEOTIDE SEQUENCE [LARGE SCALE GENOMIC DNA]</scope>
    <source>
        <strain evidence="2">fer1</strain>
    </source>
</reference>
<dbReference type="HOGENOM" id="CLU_3210600_0_0_2"/>
<sequence>MIILSSHASDRIKERSIKTSEIETTIIAPNKSIKEDFELNTCLN</sequence>
<protein>
    <submittedName>
        <fullName evidence="1">Uncharacterized protein</fullName>
    </submittedName>
</protein>
<evidence type="ECO:0000313" key="1">
    <source>
        <dbReference type="EMBL" id="AGO60547.1"/>
    </source>
</evidence>
<name>S0AP46_FERAC</name>
<dbReference type="Proteomes" id="UP000014660">
    <property type="component" value="Chromosome"/>
</dbReference>
<accession>S0AP46</accession>
<proteinExistence type="predicted"/>
<gene>
    <name evidence="1" type="ORF">FACI_IFERC00001G0567</name>
</gene>
<dbReference type="AlphaFoldDB" id="S0AP46"/>
<evidence type="ECO:0000313" key="2">
    <source>
        <dbReference type="Proteomes" id="UP000014660"/>
    </source>
</evidence>
<keyword evidence="2" id="KW-1185">Reference proteome</keyword>
<dbReference type="KEGG" id="fac:FACI_IFERC01G0567"/>
<organism evidence="1 2">
    <name type="scientific">Ferroplasma acidarmanus Fer1</name>
    <dbReference type="NCBI Taxonomy" id="333146"/>
    <lineage>
        <taxon>Archaea</taxon>
        <taxon>Methanobacteriati</taxon>
        <taxon>Thermoplasmatota</taxon>
        <taxon>Thermoplasmata</taxon>
        <taxon>Thermoplasmatales</taxon>
        <taxon>Ferroplasmaceae</taxon>
        <taxon>Ferroplasma</taxon>
    </lineage>
</organism>